<feature type="compositionally biased region" description="Low complexity" evidence="17">
    <location>
        <begin position="520"/>
        <end position="544"/>
    </location>
</feature>
<keyword evidence="11" id="KW-0067">ATP-binding</keyword>
<comment type="caution">
    <text evidence="22">The sequence shown here is derived from an EMBL/GenBank/DDBJ whole genome shotgun (WGS) entry which is preliminary data.</text>
</comment>
<evidence type="ECO:0000256" key="8">
    <source>
        <dbReference type="ARBA" id="ARBA00022692"/>
    </source>
</evidence>
<comment type="similarity">
    <text evidence="3">Belongs to the etk/wzc family.</text>
</comment>
<evidence type="ECO:0000256" key="1">
    <source>
        <dbReference type="ARBA" id="ARBA00004429"/>
    </source>
</evidence>
<evidence type="ECO:0000256" key="9">
    <source>
        <dbReference type="ARBA" id="ARBA00022741"/>
    </source>
</evidence>
<dbReference type="Proteomes" id="UP000323886">
    <property type="component" value="Unassembled WGS sequence"/>
</dbReference>
<dbReference type="AlphaFoldDB" id="A0A5M6I5N7"/>
<comment type="catalytic activity">
    <reaction evidence="15">
        <text>L-tyrosyl-[protein] + ATP = O-phospho-L-tyrosyl-[protein] + ADP + H(+)</text>
        <dbReference type="Rhea" id="RHEA:10596"/>
        <dbReference type="Rhea" id="RHEA-COMP:10136"/>
        <dbReference type="Rhea" id="RHEA-COMP:20101"/>
        <dbReference type="ChEBI" id="CHEBI:15378"/>
        <dbReference type="ChEBI" id="CHEBI:30616"/>
        <dbReference type="ChEBI" id="CHEBI:46858"/>
        <dbReference type="ChEBI" id="CHEBI:61978"/>
        <dbReference type="ChEBI" id="CHEBI:456216"/>
        <dbReference type="EC" id="2.7.10.2"/>
    </reaction>
</comment>
<dbReference type="Pfam" id="PF02706">
    <property type="entry name" value="Wzz"/>
    <property type="match status" value="1"/>
</dbReference>
<keyword evidence="12 18" id="KW-1133">Transmembrane helix</keyword>
<evidence type="ECO:0000256" key="17">
    <source>
        <dbReference type="SAM" id="MobiDB-lite"/>
    </source>
</evidence>
<dbReference type="NCBIfam" id="TIGR01007">
    <property type="entry name" value="eps_fam"/>
    <property type="match status" value="1"/>
</dbReference>
<feature type="domain" description="Tyrosine-protein kinase G-rich" evidence="21">
    <location>
        <begin position="401"/>
        <end position="476"/>
    </location>
</feature>
<feature type="transmembrane region" description="Helical" evidence="18">
    <location>
        <begin position="34"/>
        <end position="53"/>
    </location>
</feature>
<evidence type="ECO:0000259" key="21">
    <source>
        <dbReference type="Pfam" id="PF13807"/>
    </source>
</evidence>
<keyword evidence="8 18" id="KW-0812">Transmembrane</keyword>
<organism evidence="22 23">
    <name type="scientific">Blastochloris sulfoviridis</name>
    <dbReference type="NCBI Taxonomy" id="50712"/>
    <lineage>
        <taxon>Bacteria</taxon>
        <taxon>Pseudomonadati</taxon>
        <taxon>Pseudomonadota</taxon>
        <taxon>Alphaproteobacteria</taxon>
        <taxon>Hyphomicrobiales</taxon>
        <taxon>Blastochloridaceae</taxon>
        <taxon>Blastochloris</taxon>
    </lineage>
</organism>
<dbReference type="PANTHER" id="PTHR32309:SF13">
    <property type="entry name" value="FERRIC ENTEROBACTIN TRANSPORT PROTEIN FEPE"/>
    <property type="match status" value="1"/>
</dbReference>
<dbReference type="GO" id="GO:0005886">
    <property type="term" value="C:plasma membrane"/>
    <property type="evidence" value="ECO:0007669"/>
    <property type="project" value="UniProtKB-SubCell"/>
</dbReference>
<dbReference type="RefSeq" id="WP_150096148.1">
    <property type="nucleotide sequence ID" value="NZ_VWPL01000003.1"/>
</dbReference>
<keyword evidence="7 22" id="KW-0808">Transferase</keyword>
<evidence type="ECO:0000259" key="19">
    <source>
        <dbReference type="Pfam" id="PF02706"/>
    </source>
</evidence>
<dbReference type="InterPro" id="IPR003856">
    <property type="entry name" value="LPS_length_determ_N"/>
</dbReference>
<reference evidence="22 23" key="1">
    <citation type="submission" date="2019-09" db="EMBL/GenBank/DDBJ databases">
        <title>Draft Whole-Genome sequence of Blastochloris sulfoviridis DSM 729.</title>
        <authorList>
            <person name="Meyer T.E."/>
            <person name="Kyndt J.A."/>
        </authorList>
    </citation>
    <scope>NUCLEOTIDE SEQUENCE [LARGE SCALE GENOMIC DNA]</scope>
    <source>
        <strain evidence="22 23">DSM 729</strain>
    </source>
</reference>
<evidence type="ECO:0000256" key="11">
    <source>
        <dbReference type="ARBA" id="ARBA00022840"/>
    </source>
</evidence>
<dbReference type="InterPro" id="IPR027417">
    <property type="entry name" value="P-loop_NTPase"/>
</dbReference>
<comment type="subcellular location">
    <subcellularLocation>
        <location evidence="1">Cell inner membrane</location>
        <topology evidence="1">Multi-pass membrane protein</topology>
    </subcellularLocation>
</comment>
<dbReference type="InterPro" id="IPR050445">
    <property type="entry name" value="Bact_polysacc_biosynth/exp"/>
</dbReference>
<feature type="domain" description="AAA" evidence="20">
    <location>
        <begin position="603"/>
        <end position="725"/>
    </location>
</feature>
<sequence length="796" mass="86782">MLQVDRTAGTPEQAETAEAGFDFVSLYTFLRRNLTVIVVGAVVGLVLGAIFMLTTPPTYMAAGQLIIDTRKIQLFQQQSVLADGMIDNAAVDSQVQLLQSENVALAVIRDLKLIEDPEFVGGAPSVVGTVIGAVSDGISILFGGGNDEEVSTEYLERRAVGYLKKNLKVKQLGRSYVIEYSFSALDPNKAAQVANALAEAYIVDQLEAKYQATRRASVWMQDRIKELRDQAQQAARAVEDFKQRNNIISFSTGGTGTRLIGEQQLQEINSQLTQARAQTAEAKAKLDRVDDILRSGGEIGEAVVADVLRNEVITRLRQQLLDANKREADWAQRYGSDHIAVLKLRTEMTQLKRVMQEELKRIAETYKSDYEIAKVREESILASMNDVIRDAGTTNQAQIALRDLESTAQTYQTLYDSFLQRYTEALQQQSFPITEARVITSASRPFAKSYPRLSVVMAIAIFIGLLGGVGVGFLREQLDRVFRTVSDVEHFLRISCFGLLPLVRPTRAATKPAGRPGARATAKSGPSGPGAAASAGAGSDVPAAEAEGRGGVSSDGGLLRYTIDAPFSRFSETLRSVKVAADLAQISRPVRVLGVVSAIPNEGKSTVAANLAQMIAHSGKKTLLLDADLRNPSLSRRMVAADESGVRAGIVEVLSGQVALDAVLMVDPVTGLHLLPTVVKERIANTNDILTSAAMKQVLDHLRTLYDYIIVDLPPLGPVVDARAMAPQIDGFLFVIDWGRTKIDVVAEALQSSEAIRDRLLGAVLNKVNVKAMSKFETYKGSYYFNKYYSRYGYHD</sequence>
<evidence type="ECO:0000256" key="12">
    <source>
        <dbReference type="ARBA" id="ARBA00022989"/>
    </source>
</evidence>
<feature type="region of interest" description="Disordered" evidence="17">
    <location>
        <begin position="508"/>
        <end position="552"/>
    </location>
</feature>
<evidence type="ECO:0000256" key="14">
    <source>
        <dbReference type="ARBA" id="ARBA00023137"/>
    </source>
</evidence>
<keyword evidence="9" id="KW-0547">Nucleotide-binding</keyword>
<dbReference type="InterPro" id="IPR032807">
    <property type="entry name" value="GNVR"/>
</dbReference>
<dbReference type="InterPro" id="IPR005702">
    <property type="entry name" value="Wzc-like_C"/>
</dbReference>
<evidence type="ECO:0000256" key="7">
    <source>
        <dbReference type="ARBA" id="ARBA00022679"/>
    </source>
</evidence>
<feature type="coiled-coil region" evidence="16">
    <location>
        <begin position="224"/>
        <end position="285"/>
    </location>
</feature>
<keyword evidence="14" id="KW-0829">Tyrosine-protein kinase</keyword>
<keyword evidence="6" id="KW-0997">Cell inner membrane</keyword>
<feature type="transmembrane region" description="Helical" evidence="18">
    <location>
        <begin position="453"/>
        <end position="474"/>
    </location>
</feature>
<dbReference type="PANTHER" id="PTHR32309">
    <property type="entry name" value="TYROSINE-PROTEIN KINASE"/>
    <property type="match status" value="1"/>
</dbReference>
<dbReference type="Gene3D" id="3.40.50.300">
    <property type="entry name" value="P-loop containing nucleotide triphosphate hydrolases"/>
    <property type="match status" value="1"/>
</dbReference>
<evidence type="ECO:0000256" key="6">
    <source>
        <dbReference type="ARBA" id="ARBA00022519"/>
    </source>
</evidence>
<evidence type="ECO:0000259" key="20">
    <source>
        <dbReference type="Pfam" id="PF13614"/>
    </source>
</evidence>
<evidence type="ECO:0000313" key="23">
    <source>
        <dbReference type="Proteomes" id="UP000323886"/>
    </source>
</evidence>
<keyword evidence="16" id="KW-0175">Coiled coil</keyword>
<accession>A0A5M6I5N7</accession>
<keyword evidence="13 18" id="KW-0472">Membrane</keyword>
<dbReference type="OrthoDB" id="230260at2"/>
<dbReference type="EMBL" id="VWPL01000003">
    <property type="protein sequence ID" value="KAA5603167.1"/>
    <property type="molecule type" value="Genomic_DNA"/>
</dbReference>
<dbReference type="EC" id="2.7.10.2" evidence="4"/>
<keyword evidence="23" id="KW-1185">Reference proteome</keyword>
<evidence type="ECO:0000256" key="10">
    <source>
        <dbReference type="ARBA" id="ARBA00022777"/>
    </source>
</evidence>
<dbReference type="SUPFAM" id="SSF52540">
    <property type="entry name" value="P-loop containing nucleoside triphosphate hydrolases"/>
    <property type="match status" value="1"/>
</dbReference>
<dbReference type="Pfam" id="PF13807">
    <property type="entry name" value="GNVR"/>
    <property type="match status" value="1"/>
</dbReference>
<dbReference type="Pfam" id="PF13614">
    <property type="entry name" value="AAA_31"/>
    <property type="match status" value="1"/>
</dbReference>
<evidence type="ECO:0000256" key="13">
    <source>
        <dbReference type="ARBA" id="ARBA00023136"/>
    </source>
</evidence>
<dbReference type="GO" id="GO:0005524">
    <property type="term" value="F:ATP binding"/>
    <property type="evidence" value="ECO:0007669"/>
    <property type="project" value="UniProtKB-KW"/>
</dbReference>
<evidence type="ECO:0000256" key="2">
    <source>
        <dbReference type="ARBA" id="ARBA00007316"/>
    </source>
</evidence>
<evidence type="ECO:0000313" key="22">
    <source>
        <dbReference type="EMBL" id="KAA5603167.1"/>
    </source>
</evidence>
<dbReference type="InterPro" id="IPR025669">
    <property type="entry name" value="AAA_dom"/>
</dbReference>
<evidence type="ECO:0000256" key="3">
    <source>
        <dbReference type="ARBA" id="ARBA00008883"/>
    </source>
</evidence>
<name>A0A5M6I5N7_9HYPH</name>
<proteinExistence type="inferred from homology"/>
<feature type="domain" description="Polysaccharide chain length determinant N-terminal" evidence="19">
    <location>
        <begin position="21"/>
        <end position="111"/>
    </location>
</feature>
<evidence type="ECO:0000256" key="16">
    <source>
        <dbReference type="SAM" id="Coils"/>
    </source>
</evidence>
<keyword evidence="10 22" id="KW-0418">Kinase</keyword>
<evidence type="ECO:0000256" key="5">
    <source>
        <dbReference type="ARBA" id="ARBA00022475"/>
    </source>
</evidence>
<comment type="similarity">
    <text evidence="2">Belongs to the CpsD/CapB family.</text>
</comment>
<evidence type="ECO:0000256" key="4">
    <source>
        <dbReference type="ARBA" id="ARBA00011903"/>
    </source>
</evidence>
<dbReference type="CDD" id="cd05387">
    <property type="entry name" value="BY-kinase"/>
    <property type="match status" value="1"/>
</dbReference>
<protein>
    <recommendedName>
        <fullName evidence="4">non-specific protein-tyrosine kinase</fullName>
        <ecNumber evidence="4">2.7.10.2</ecNumber>
    </recommendedName>
</protein>
<gene>
    <name evidence="22" type="ORF">F1193_02785</name>
</gene>
<keyword evidence="5" id="KW-1003">Cell membrane</keyword>
<evidence type="ECO:0000256" key="15">
    <source>
        <dbReference type="ARBA" id="ARBA00051245"/>
    </source>
</evidence>
<evidence type="ECO:0000256" key="18">
    <source>
        <dbReference type="SAM" id="Phobius"/>
    </source>
</evidence>
<dbReference type="GO" id="GO:0004715">
    <property type="term" value="F:non-membrane spanning protein tyrosine kinase activity"/>
    <property type="evidence" value="ECO:0007669"/>
    <property type="project" value="UniProtKB-EC"/>
</dbReference>